<sequence length="365" mass="40257">MQSSKTTAEPIKVAAHSSRWDYPKEITPPAGFKVHIVQKGDTLWDLGNTYLGNPFSWPQIWELNKWVKDPHWIYPGDPLIVDASRSAVAPGKEGDAAPYEVSTLRPDLRSRPKPTLDEYGFSFQDFIQLPFITPKGADDYFKKSGGFLIHGHQDRTRGILSDGDMVYFNGGTNQGLKAGDRLVVTKVLKKGFFHPDDTTHRTKIGDVLQQQGVVRVVTLYPDSSVAVIEHALDGIYEGAYAVPFTEPANIVANLRKDVGSPVPLQEPLAKIIFLREDRPVAAAGDMVIIDQGTNQGFKVGDILVTARRRPIDSATITGDPVKDAAQPSTNYFLGQLMVVRTEAATATCRILRSKEEIFVGDIVTR</sequence>
<dbReference type="Proteomes" id="UP001238179">
    <property type="component" value="Chromosome"/>
</dbReference>
<evidence type="ECO:0000313" key="3">
    <source>
        <dbReference type="Proteomes" id="UP001238179"/>
    </source>
</evidence>
<organism evidence="2 3">
    <name type="scientific">Mesoterricola silvestris</name>
    <dbReference type="NCBI Taxonomy" id="2927979"/>
    <lineage>
        <taxon>Bacteria</taxon>
        <taxon>Pseudomonadati</taxon>
        <taxon>Acidobacteriota</taxon>
        <taxon>Holophagae</taxon>
        <taxon>Holophagales</taxon>
        <taxon>Holophagaceae</taxon>
        <taxon>Mesoterricola</taxon>
    </lineage>
</organism>
<dbReference type="PANTHER" id="PTHR34700:SF4">
    <property type="entry name" value="PHAGE-LIKE ELEMENT PBSX PROTEIN XKDP"/>
    <property type="match status" value="1"/>
</dbReference>
<dbReference type="AlphaFoldDB" id="A0AA48KA20"/>
<dbReference type="PROSITE" id="PS51782">
    <property type="entry name" value="LYSM"/>
    <property type="match status" value="1"/>
</dbReference>
<dbReference type="Gene3D" id="3.10.350.10">
    <property type="entry name" value="LysM domain"/>
    <property type="match status" value="1"/>
</dbReference>
<evidence type="ECO:0000313" key="2">
    <source>
        <dbReference type="EMBL" id="BDU74554.1"/>
    </source>
</evidence>
<name>A0AA48KA20_9BACT</name>
<dbReference type="Pfam" id="PF01476">
    <property type="entry name" value="LysM"/>
    <property type="match status" value="1"/>
</dbReference>
<proteinExistence type="predicted"/>
<dbReference type="EMBL" id="AP027080">
    <property type="protein sequence ID" value="BDU74554.1"/>
    <property type="molecule type" value="Genomic_DNA"/>
</dbReference>
<accession>A0AA48KA20</accession>
<dbReference type="InterPro" id="IPR036779">
    <property type="entry name" value="LysM_dom_sf"/>
</dbReference>
<dbReference type="InterPro" id="IPR018392">
    <property type="entry name" value="LysM"/>
</dbReference>
<evidence type="ECO:0000259" key="1">
    <source>
        <dbReference type="PROSITE" id="PS51782"/>
    </source>
</evidence>
<keyword evidence="3" id="KW-1185">Reference proteome</keyword>
<feature type="domain" description="LysM" evidence="1">
    <location>
        <begin position="33"/>
        <end position="81"/>
    </location>
</feature>
<dbReference type="RefSeq" id="WP_316413229.1">
    <property type="nucleotide sequence ID" value="NZ_AP027080.1"/>
</dbReference>
<protein>
    <submittedName>
        <fullName evidence="2">Peptidoglycan-binding protein LysM</fullName>
    </submittedName>
</protein>
<dbReference type="PANTHER" id="PTHR34700">
    <property type="entry name" value="POTASSIUM BINDING PROTEIN KBP"/>
    <property type="match status" value="1"/>
</dbReference>
<gene>
    <name evidence="2" type="ORF">METEAL_37280</name>
</gene>
<reference evidence="3" key="1">
    <citation type="journal article" date="2023" name="Int. J. Syst. Evol. Microbiol.">
        <title>Mesoterricola silvestris gen. nov., sp. nov., Mesoterricola sediminis sp. nov., Geothrix oryzae sp. nov., Geothrix edaphica sp. nov., Geothrix rubra sp. nov., and Geothrix limicola sp. nov., six novel members of Acidobacteriota isolated from soils.</title>
        <authorList>
            <person name="Itoh H."/>
            <person name="Sugisawa Y."/>
            <person name="Mise K."/>
            <person name="Xu Z."/>
            <person name="Kuniyasu M."/>
            <person name="Ushijima N."/>
            <person name="Kawano K."/>
            <person name="Kobayashi E."/>
            <person name="Shiratori Y."/>
            <person name="Masuda Y."/>
            <person name="Senoo K."/>
        </authorList>
    </citation>
    <scope>NUCLEOTIDE SEQUENCE [LARGE SCALE GENOMIC DNA]</scope>
    <source>
        <strain evidence="3">W79</strain>
    </source>
</reference>
<dbReference type="CDD" id="cd00118">
    <property type="entry name" value="LysM"/>
    <property type="match status" value="1"/>
</dbReference>
<dbReference type="SUPFAM" id="SSF54106">
    <property type="entry name" value="LysM domain"/>
    <property type="match status" value="1"/>
</dbReference>
<dbReference type="InterPro" id="IPR052196">
    <property type="entry name" value="Bact_Kbp"/>
</dbReference>
<dbReference type="SMART" id="SM00257">
    <property type="entry name" value="LysM"/>
    <property type="match status" value="1"/>
</dbReference>
<dbReference type="KEGG" id="msil:METEAL_37280"/>